<feature type="compositionally biased region" description="Acidic residues" evidence="5">
    <location>
        <begin position="764"/>
        <end position="776"/>
    </location>
</feature>
<feature type="compositionally biased region" description="Basic residues" evidence="5">
    <location>
        <begin position="802"/>
        <end position="812"/>
    </location>
</feature>
<feature type="transmembrane region" description="Helical" evidence="6">
    <location>
        <begin position="1084"/>
        <end position="1105"/>
    </location>
</feature>
<feature type="domain" description="Amino acid transporter transmembrane" evidence="7">
    <location>
        <begin position="821"/>
        <end position="1203"/>
    </location>
</feature>
<dbReference type="OrthoDB" id="1684102at2759"/>
<feature type="transmembrane region" description="Helical" evidence="6">
    <location>
        <begin position="1149"/>
        <end position="1170"/>
    </location>
</feature>
<organism evidence="8 9">
    <name type="scientific">Ephemerocybe angulata</name>
    <dbReference type="NCBI Taxonomy" id="980116"/>
    <lineage>
        <taxon>Eukaryota</taxon>
        <taxon>Fungi</taxon>
        <taxon>Dikarya</taxon>
        <taxon>Basidiomycota</taxon>
        <taxon>Agaricomycotina</taxon>
        <taxon>Agaricomycetes</taxon>
        <taxon>Agaricomycetidae</taxon>
        <taxon>Agaricales</taxon>
        <taxon>Agaricineae</taxon>
        <taxon>Psathyrellaceae</taxon>
        <taxon>Ephemerocybe</taxon>
    </lineage>
</organism>
<evidence type="ECO:0000313" key="9">
    <source>
        <dbReference type="Proteomes" id="UP000521943"/>
    </source>
</evidence>
<feature type="compositionally biased region" description="Polar residues" evidence="5">
    <location>
        <begin position="324"/>
        <end position="333"/>
    </location>
</feature>
<feature type="transmembrane region" description="Helical" evidence="6">
    <location>
        <begin position="895"/>
        <end position="918"/>
    </location>
</feature>
<evidence type="ECO:0000256" key="4">
    <source>
        <dbReference type="ARBA" id="ARBA00023136"/>
    </source>
</evidence>
<comment type="subcellular location">
    <subcellularLocation>
        <location evidence="1">Membrane</location>
    </subcellularLocation>
</comment>
<keyword evidence="3 6" id="KW-1133">Transmembrane helix</keyword>
<dbReference type="EMBL" id="JACGCI010000034">
    <property type="protein sequence ID" value="KAF6754547.1"/>
    <property type="molecule type" value="Genomic_DNA"/>
</dbReference>
<feature type="transmembrane region" description="Helical" evidence="6">
    <location>
        <begin position="1037"/>
        <end position="1060"/>
    </location>
</feature>
<evidence type="ECO:0000256" key="1">
    <source>
        <dbReference type="ARBA" id="ARBA00004370"/>
    </source>
</evidence>
<feature type="region of interest" description="Disordered" evidence="5">
    <location>
        <begin position="324"/>
        <end position="398"/>
    </location>
</feature>
<gene>
    <name evidence="8" type="ORF">DFP72DRAFT_1009666</name>
</gene>
<evidence type="ECO:0000313" key="8">
    <source>
        <dbReference type="EMBL" id="KAF6754547.1"/>
    </source>
</evidence>
<feature type="transmembrane region" description="Helical" evidence="6">
    <location>
        <begin position="852"/>
        <end position="874"/>
    </location>
</feature>
<dbReference type="InterPro" id="IPR013057">
    <property type="entry name" value="AA_transpt_TM"/>
</dbReference>
<evidence type="ECO:0000259" key="7">
    <source>
        <dbReference type="Pfam" id="PF01490"/>
    </source>
</evidence>
<reference evidence="8 9" key="1">
    <citation type="submission" date="2020-07" db="EMBL/GenBank/DDBJ databases">
        <title>Comparative genomics of pyrophilous fungi reveals a link between fire events and developmental genes.</title>
        <authorList>
            <consortium name="DOE Joint Genome Institute"/>
            <person name="Steindorff A.S."/>
            <person name="Carver A."/>
            <person name="Calhoun S."/>
            <person name="Stillman K."/>
            <person name="Liu H."/>
            <person name="Lipzen A."/>
            <person name="Pangilinan J."/>
            <person name="Labutti K."/>
            <person name="Bruns T.D."/>
            <person name="Grigoriev I.V."/>
        </authorList>
    </citation>
    <scope>NUCLEOTIDE SEQUENCE [LARGE SCALE GENOMIC DNA]</scope>
    <source>
        <strain evidence="8 9">CBS 144469</strain>
    </source>
</reference>
<evidence type="ECO:0000256" key="2">
    <source>
        <dbReference type="ARBA" id="ARBA00022692"/>
    </source>
</evidence>
<dbReference type="AlphaFoldDB" id="A0A8H6M7Y1"/>
<keyword evidence="2 6" id="KW-0812">Transmembrane</keyword>
<keyword evidence="4 6" id="KW-0472">Membrane</keyword>
<feature type="transmembrane region" description="Helical" evidence="6">
    <location>
        <begin position="1004"/>
        <end position="1025"/>
    </location>
</feature>
<comment type="caution">
    <text evidence="8">The sequence shown here is derived from an EMBL/GenBank/DDBJ whole genome shotgun (WGS) entry which is preliminary data.</text>
</comment>
<feature type="compositionally biased region" description="Basic and acidic residues" evidence="5">
    <location>
        <begin position="777"/>
        <end position="790"/>
    </location>
</feature>
<dbReference type="Proteomes" id="UP000521943">
    <property type="component" value="Unassembled WGS sequence"/>
</dbReference>
<dbReference type="GO" id="GO:0016020">
    <property type="term" value="C:membrane"/>
    <property type="evidence" value="ECO:0007669"/>
    <property type="project" value="UniProtKB-SubCell"/>
</dbReference>
<sequence length="1222" mass="134222">MVNGADSCKRLQLVYYCSGHGYGHATRVSALARHLLSLDSTTRPIVHIVSSAPQHVFADSIACGARYRSALIDPVIVQPLAYRVDRQKSVDVLKAFLAQKDELLERERKWLLDIGAHAVLSDAAFLGCLAAKAAGLPSILITNFSFDSVYSYLSTAISDGKITGDQLHPDHGPELGMLDALVPDTPIPWAELEPLVEQIHSGYRCADLLVLLPGAIPMPSFFKSPSLPASKWVDTETLRMHSHIIEALSLDLDAQPLLPPIPFSPSGFTIPRKVIPAPLLVRTPNVNSDVCSPEGRSRFLRMLGVPEDRHGPDTKILVVSFGGQNFHQPSRQGSRTHSRQASRESLDTLVGTPKSMKERYVNKIPSFTDLNGNSPPRARRTPPDSRNTSPLTRHTPLDIDIPKTKVSGRLATESHLWLPGAPPAFKSYNPATGLLSPALTPKSPRSPLVIPATPTPGTDDSYFDMESLDDFLDEPMLLPDDSWIAIVCGVTKAQWVNPGEDMPEGFYVAPKDVYMPDLTLIADVLLGKLGYGTVAECVDSCTPFVYVSRPLFVEEHGLRLLLDKDGVGVELLRECYEAGDWANGITEAYEMGKAKKECKRLDQLTDEDKARVLRRHLVSNEERLATPRPEKARSIAGSDLEVPQNLEQLEAGASGYATPQPGLERQDTEAFTIPYHAPGADVTHDIYKWHQDQARAKRQRALSFHVPGAPQDPAFEHIHEPGGFRRNYMRMRAAEEGAEEPQMLDNFIDFLTLFGHFAGEDLDEYDSDEEKEDEEAEQRLLDEQLQREPTEETPLVRTTSLSRRRSRSRRRAQSVGPGGGNATVTQAVLMLLKSFIGTGVLFLGRAFFNGGLLFSAFTFVFIAAISLYSFLLLVQTKFVVSGSFGDIGGALYGSWMRYLILGSIVVSQIGFVGAYTIFVAENLQAFVLGVTDCLKLIPVQYFIFAQVVILLPLALVRDLAKLSSTALIADAFILVGLVYIFGSEISIIKDRGIADVQMFNSKDFPLFIGTAVFSFEGIGLVIPITDAMREPHKFPRALTGVMIFLVLLFGGAGSLAYLTFGSDIQTVVLVNLDAKSKMVQTVQFLYSLAILLSVPLQLFPAVRILENGIFSQSGKGDPRVKWRKNLFRFGMVGLCTAISWAGAADLDKFVAFVGSFACVPLCYVYPPMLHLKAVARTRRQKLADYALIAFGMVAAAYTTVQTIKLMMEPASVPGSPYGNCEA</sequence>
<feature type="transmembrane region" description="Helical" evidence="6">
    <location>
        <begin position="967"/>
        <end position="988"/>
    </location>
</feature>
<protein>
    <submittedName>
        <fullName evidence="8">Transmembrane amino acid transporter protein-domain-containing protein</fullName>
    </submittedName>
</protein>
<feature type="transmembrane region" description="Helical" evidence="6">
    <location>
        <begin position="938"/>
        <end position="955"/>
    </location>
</feature>
<dbReference type="Pfam" id="PF01490">
    <property type="entry name" value="Aa_trans"/>
    <property type="match status" value="1"/>
</dbReference>
<evidence type="ECO:0000256" key="3">
    <source>
        <dbReference type="ARBA" id="ARBA00022989"/>
    </source>
</evidence>
<dbReference type="PANTHER" id="PTHR38134">
    <property type="entry name" value="SLR1395 PROTEIN"/>
    <property type="match status" value="1"/>
</dbReference>
<evidence type="ECO:0000256" key="5">
    <source>
        <dbReference type="SAM" id="MobiDB-lite"/>
    </source>
</evidence>
<dbReference type="InterPro" id="IPR053205">
    <property type="entry name" value="GHMP_kinase_L-arabinokinase"/>
</dbReference>
<feature type="region of interest" description="Disordered" evidence="5">
    <location>
        <begin position="764"/>
        <end position="819"/>
    </location>
</feature>
<feature type="transmembrane region" description="Helical" evidence="6">
    <location>
        <begin position="1126"/>
        <end position="1143"/>
    </location>
</feature>
<keyword evidence="9" id="KW-1185">Reference proteome</keyword>
<feature type="transmembrane region" description="Helical" evidence="6">
    <location>
        <begin position="1182"/>
        <end position="1200"/>
    </location>
</feature>
<name>A0A8H6M7Y1_9AGAR</name>
<dbReference type="PANTHER" id="PTHR38134:SF2">
    <property type="entry name" value="GALACTOKINASE"/>
    <property type="match status" value="1"/>
</dbReference>
<evidence type="ECO:0000256" key="6">
    <source>
        <dbReference type="SAM" id="Phobius"/>
    </source>
</evidence>
<accession>A0A8H6M7Y1</accession>
<proteinExistence type="predicted"/>